<dbReference type="CDD" id="cd00761">
    <property type="entry name" value="Glyco_tranf_GTA_type"/>
    <property type="match status" value="1"/>
</dbReference>
<organism evidence="3 4">
    <name type="scientific">Geomonas terrae</name>
    <dbReference type="NCBI Taxonomy" id="2562681"/>
    <lineage>
        <taxon>Bacteria</taxon>
        <taxon>Pseudomonadati</taxon>
        <taxon>Thermodesulfobacteriota</taxon>
        <taxon>Desulfuromonadia</taxon>
        <taxon>Geobacterales</taxon>
        <taxon>Geobacteraceae</taxon>
        <taxon>Geomonas</taxon>
    </lineage>
</organism>
<dbReference type="Pfam" id="PF13432">
    <property type="entry name" value="TPR_16"/>
    <property type="match status" value="2"/>
</dbReference>
<dbReference type="PANTHER" id="PTHR44809:SF1">
    <property type="entry name" value="PROTEIN O-MANNOSYL-TRANSFERASE TMTC1"/>
    <property type="match status" value="1"/>
</dbReference>
<evidence type="ECO:0000259" key="2">
    <source>
        <dbReference type="Pfam" id="PF00535"/>
    </source>
</evidence>
<dbReference type="PROSITE" id="PS50005">
    <property type="entry name" value="TPR"/>
    <property type="match status" value="4"/>
</dbReference>
<reference evidence="3 4" key="1">
    <citation type="submission" date="2019-04" db="EMBL/GenBank/DDBJ databases">
        <title>Geobacter oryzae sp. nov., ferric-reducing bacteria isolated from paddy soil.</title>
        <authorList>
            <person name="Xu Z."/>
            <person name="Masuda Y."/>
            <person name="Itoh H."/>
            <person name="Senoo K."/>
        </authorList>
    </citation>
    <scope>NUCLEOTIDE SEQUENCE [LARGE SCALE GENOMIC DNA]</scope>
    <source>
        <strain evidence="3 4">Red111</strain>
    </source>
</reference>
<dbReference type="PROSITE" id="PS50293">
    <property type="entry name" value="TPR_REGION"/>
    <property type="match status" value="1"/>
</dbReference>
<dbReference type="AlphaFoldDB" id="A0A4S1CMD1"/>
<protein>
    <submittedName>
        <fullName evidence="3">Tetratricopeptide repeat protein</fullName>
    </submittedName>
</protein>
<sequence>MSQLVTRPNGGPVAVVENGTLVSAIVVTRNRESHLRECLSGLMEQSIADRMEVILVDQGSDECEWAVAADLQRRYGNLITLKVPAASAVKAVNMALKMASGRYLTILDATDRMRRDAYEQLAAALETNPTAMLAYGDTCFTAIPHENFAHHTSYGKVIWPDYTVQQLSQLSEVAPHPLWRRELHDSIGFIPEGYPNHGMREFLLKTVERFRIQHIEEFTGLKLIAASSQAVQSEPRATAMPVQEQFTSQPFQGFEKAPEPQAAQTAAAPLSADEAYANLKPLVSGGDMEKAERTLKEHLLRYPNHAVAHNDLAAVSYQLGDCEQALKHYREAVRLQPDEDVYLKNLADLLYVETDAVDEAISIYLKLLEKSPRDVEALLNLGIICEGVGQPAEAESFLQRVLEIEPWNQAARERLKALREAAAAPAQASATSAAPAPACEDDELTAEELYEVSQQMVQSGNRSGAETKLHRLIELYPDFAPAHNDLAVLAYEHGDTETARIHYEKAAQLRPGNGTFRKNLADFYFVEGYDVDGAINIYLEELEKEPKNIETLMGLGRICTMLDRPEEAETFYSKVINLEPWNREARESLNSLKQAVNG</sequence>
<keyword evidence="4" id="KW-1185">Reference proteome</keyword>
<feature type="repeat" description="TPR" evidence="1">
    <location>
        <begin position="306"/>
        <end position="339"/>
    </location>
</feature>
<dbReference type="Gene3D" id="3.90.550.10">
    <property type="entry name" value="Spore Coat Polysaccharide Biosynthesis Protein SpsA, Chain A"/>
    <property type="match status" value="1"/>
</dbReference>
<comment type="caution">
    <text evidence="3">The sequence shown here is derived from an EMBL/GenBank/DDBJ whole genome shotgun (WGS) entry which is preliminary data.</text>
</comment>
<feature type="repeat" description="TPR" evidence="1">
    <location>
        <begin position="375"/>
        <end position="408"/>
    </location>
</feature>
<name>A0A4S1CMD1_9BACT</name>
<dbReference type="Pfam" id="PF00535">
    <property type="entry name" value="Glycos_transf_2"/>
    <property type="match status" value="1"/>
</dbReference>
<dbReference type="InterPro" id="IPR052943">
    <property type="entry name" value="TMTC_O-mannosyl-trnsfr"/>
</dbReference>
<dbReference type="SMART" id="SM00028">
    <property type="entry name" value="TPR"/>
    <property type="match status" value="4"/>
</dbReference>
<keyword evidence="1" id="KW-0802">TPR repeat</keyword>
<gene>
    <name evidence="3" type="ORF">E4633_05845</name>
</gene>
<dbReference type="Proteomes" id="UP000306416">
    <property type="component" value="Unassembled WGS sequence"/>
</dbReference>
<evidence type="ECO:0000313" key="3">
    <source>
        <dbReference type="EMBL" id="TGU74978.1"/>
    </source>
</evidence>
<dbReference type="Pfam" id="PF13431">
    <property type="entry name" value="TPR_17"/>
    <property type="match status" value="1"/>
</dbReference>
<dbReference type="PANTHER" id="PTHR44809">
    <property type="match status" value="1"/>
</dbReference>
<dbReference type="SUPFAM" id="SSF48452">
    <property type="entry name" value="TPR-like"/>
    <property type="match status" value="2"/>
</dbReference>
<feature type="domain" description="Glycosyltransferase 2-like" evidence="2">
    <location>
        <begin position="23"/>
        <end position="133"/>
    </location>
</feature>
<feature type="repeat" description="TPR" evidence="1">
    <location>
        <begin position="549"/>
        <end position="582"/>
    </location>
</feature>
<feature type="repeat" description="TPR" evidence="1">
    <location>
        <begin position="480"/>
        <end position="513"/>
    </location>
</feature>
<dbReference type="InterPro" id="IPR011990">
    <property type="entry name" value="TPR-like_helical_dom_sf"/>
</dbReference>
<dbReference type="SUPFAM" id="SSF53448">
    <property type="entry name" value="Nucleotide-diphospho-sugar transferases"/>
    <property type="match status" value="1"/>
</dbReference>
<evidence type="ECO:0000256" key="1">
    <source>
        <dbReference type="PROSITE-ProRule" id="PRU00339"/>
    </source>
</evidence>
<accession>A0A4S1CMD1</accession>
<dbReference type="InterPro" id="IPR019734">
    <property type="entry name" value="TPR_rpt"/>
</dbReference>
<dbReference type="EMBL" id="SRSC01000001">
    <property type="protein sequence ID" value="TGU74978.1"/>
    <property type="molecule type" value="Genomic_DNA"/>
</dbReference>
<dbReference type="InterPro" id="IPR001173">
    <property type="entry name" value="Glyco_trans_2-like"/>
</dbReference>
<dbReference type="InterPro" id="IPR029044">
    <property type="entry name" value="Nucleotide-diphossugar_trans"/>
</dbReference>
<evidence type="ECO:0000313" key="4">
    <source>
        <dbReference type="Proteomes" id="UP000306416"/>
    </source>
</evidence>
<proteinExistence type="predicted"/>
<dbReference type="Gene3D" id="1.25.40.10">
    <property type="entry name" value="Tetratricopeptide repeat domain"/>
    <property type="match status" value="2"/>
</dbReference>
<dbReference type="RefSeq" id="WP_135869294.1">
    <property type="nucleotide sequence ID" value="NZ_SRSC01000001.1"/>
</dbReference>